<proteinExistence type="predicted"/>
<dbReference type="AlphaFoldDB" id="A0A388KXC1"/>
<reference evidence="1 2" key="1">
    <citation type="journal article" date="2018" name="Cell">
        <title>The Chara Genome: Secondary Complexity and Implications for Plant Terrestrialization.</title>
        <authorList>
            <person name="Nishiyama T."/>
            <person name="Sakayama H."/>
            <person name="Vries J.D."/>
            <person name="Buschmann H."/>
            <person name="Saint-Marcoux D."/>
            <person name="Ullrich K.K."/>
            <person name="Haas F.B."/>
            <person name="Vanderstraeten L."/>
            <person name="Becker D."/>
            <person name="Lang D."/>
            <person name="Vosolsobe S."/>
            <person name="Rombauts S."/>
            <person name="Wilhelmsson P.K.I."/>
            <person name="Janitza P."/>
            <person name="Kern R."/>
            <person name="Heyl A."/>
            <person name="Rumpler F."/>
            <person name="Villalobos L.I.A.C."/>
            <person name="Clay J.M."/>
            <person name="Skokan R."/>
            <person name="Toyoda A."/>
            <person name="Suzuki Y."/>
            <person name="Kagoshima H."/>
            <person name="Schijlen E."/>
            <person name="Tajeshwar N."/>
            <person name="Catarino B."/>
            <person name="Hetherington A.J."/>
            <person name="Saltykova A."/>
            <person name="Bonnot C."/>
            <person name="Breuninger H."/>
            <person name="Symeonidi A."/>
            <person name="Radhakrishnan G.V."/>
            <person name="Van Nieuwerburgh F."/>
            <person name="Deforce D."/>
            <person name="Chang C."/>
            <person name="Karol K.G."/>
            <person name="Hedrich R."/>
            <person name="Ulvskov P."/>
            <person name="Glockner G."/>
            <person name="Delwiche C.F."/>
            <person name="Petrasek J."/>
            <person name="Van de Peer Y."/>
            <person name="Friml J."/>
            <person name="Beilby M."/>
            <person name="Dolan L."/>
            <person name="Kohara Y."/>
            <person name="Sugano S."/>
            <person name="Fujiyama A."/>
            <person name="Delaux P.-M."/>
            <person name="Quint M."/>
            <person name="TheiBen G."/>
            <person name="Hagemann M."/>
            <person name="Harholt J."/>
            <person name="Dunand C."/>
            <person name="Zachgo S."/>
            <person name="Langdale J."/>
            <person name="Maumus F."/>
            <person name="Straeten D.V.D."/>
            <person name="Gould S.B."/>
            <person name="Rensing S.A."/>
        </authorList>
    </citation>
    <scope>NUCLEOTIDE SEQUENCE [LARGE SCALE GENOMIC DNA]</scope>
    <source>
        <strain evidence="1 2">S276</strain>
    </source>
</reference>
<dbReference type="EMBL" id="BFEA01000208">
    <property type="protein sequence ID" value="GBG74668.1"/>
    <property type="molecule type" value="Genomic_DNA"/>
</dbReference>
<name>A0A388KXC1_CHABU</name>
<dbReference type="Gramene" id="GBG74668">
    <property type="protein sequence ID" value="GBG74668"/>
    <property type="gene ID" value="CBR_g19076"/>
</dbReference>
<gene>
    <name evidence="1" type="ORF">CBR_g19076</name>
</gene>
<sequence>MYAAHEGTTAAELLHGGNRRLRHQVLFFPEQVLVETYLRLMDWERIWHPSWRCSLRMQRTKEQRLQRSCIVEEISGFVDRTLYSFCMECMKKPTATGGNHHQDLVKLSEAENTLFLCMGCEKEPQP</sequence>
<protein>
    <submittedName>
        <fullName evidence="1">Uncharacterized protein</fullName>
    </submittedName>
</protein>
<comment type="caution">
    <text evidence="1">The sequence shown here is derived from an EMBL/GenBank/DDBJ whole genome shotgun (WGS) entry which is preliminary data.</text>
</comment>
<organism evidence="1 2">
    <name type="scientific">Chara braunii</name>
    <name type="common">Braun's stonewort</name>
    <dbReference type="NCBI Taxonomy" id="69332"/>
    <lineage>
        <taxon>Eukaryota</taxon>
        <taxon>Viridiplantae</taxon>
        <taxon>Streptophyta</taxon>
        <taxon>Charophyceae</taxon>
        <taxon>Charales</taxon>
        <taxon>Characeae</taxon>
        <taxon>Chara</taxon>
    </lineage>
</organism>
<dbReference type="Proteomes" id="UP000265515">
    <property type="component" value="Unassembled WGS sequence"/>
</dbReference>
<keyword evidence="2" id="KW-1185">Reference proteome</keyword>
<evidence type="ECO:0000313" key="1">
    <source>
        <dbReference type="EMBL" id="GBG74668.1"/>
    </source>
</evidence>
<evidence type="ECO:0000313" key="2">
    <source>
        <dbReference type="Proteomes" id="UP000265515"/>
    </source>
</evidence>
<accession>A0A388KXC1</accession>